<feature type="compositionally biased region" description="Basic residues" evidence="1">
    <location>
        <begin position="30"/>
        <end position="39"/>
    </location>
</feature>
<keyword evidence="2" id="KW-0472">Membrane</keyword>
<keyword evidence="4" id="KW-1185">Reference proteome</keyword>
<feature type="transmembrane region" description="Helical" evidence="2">
    <location>
        <begin position="117"/>
        <end position="139"/>
    </location>
</feature>
<feature type="transmembrane region" description="Helical" evidence="2">
    <location>
        <begin position="78"/>
        <end position="105"/>
    </location>
</feature>
<organism evidence="3 4">
    <name type="scientific">Podospora didyma</name>
    <dbReference type="NCBI Taxonomy" id="330526"/>
    <lineage>
        <taxon>Eukaryota</taxon>
        <taxon>Fungi</taxon>
        <taxon>Dikarya</taxon>
        <taxon>Ascomycota</taxon>
        <taxon>Pezizomycotina</taxon>
        <taxon>Sordariomycetes</taxon>
        <taxon>Sordariomycetidae</taxon>
        <taxon>Sordariales</taxon>
        <taxon>Podosporaceae</taxon>
        <taxon>Podospora</taxon>
    </lineage>
</organism>
<evidence type="ECO:0000256" key="1">
    <source>
        <dbReference type="SAM" id="MobiDB-lite"/>
    </source>
</evidence>
<feature type="transmembrane region" description="Helical" evidence="2">
    <location>
        <begin position="44"/>
        <end position="66"/>
    </location>
</feature>
<name>A0AAE0NPX1_9PEZI</name>
<dbReference type="AlphaFoldDB" id="A0AAE0NPX1"/>
<keyword evidence="2" id="KW-0812">Transmembrane</keyword>
<dbReference type="EMBL" id="JAULSW010000004">
    <property type="protein sequence ID" value="KAK3385548.1"/>
    <property type="molecule type" value="Genomic_DNA"/>
</dbReference>
<feature type="region of interest" description="Disordered" evidence="1">
    <location>
        <begin position="1"/>
        <end position="39"/>
    </location>
</feature>
<comment type="caution">
    <text evidence="3">The sequence shown here is derived from an EMBL/GenBank/DDBJ whole genome shotgun (WGS) entry which is preliminary data.</text>
</comment>
<sequence length="300" mass="32761">MEPRDTEDSEDGAERGQRFTANGHAGSPSPRRHQQPRVRRKSGCAARTIMELFAVLLSFILLGLGIKMSLTYDSAPLIHVSVAFVGFTAAASIVWPCIEFLTLWLRRGRGIYAGAHVGVHICLCLATGATMGYMCLWVSAGDHWNSIQINGQPVDYTPLYNMGIVAVTTTVLLLWVSLSPLSAHTVLWASADFDHCRLVHFALSVLACREIGRKDDKDAANYRSIITVRYDGVGPVGTARPRNYHIPEVISLPPDTGRDLARPPRAILGNEVTKGGFRTRPLESSPARSEKSSQSGPSPR</sequence>
<proteinExistence type="predicted"/>
<feature type="region of interest" description="Disordered" evidence="1">
    <location>
        <begin position="255"/>
        <end position="300"/>
    </location>
</feature>
<dbReference type="Proteomes" id="UP001285441">
    <property type="component" value="Unassembled WGS sequence"/>
</dbReference>
<feature type="compositionally biased region" description="Basic and acidic residues" evidence="1">
    <location>
        <begin position="1"/>
        <end position="17"/>
    </location>
</feature>
<reference evidence="3" key="2">
    <citation type="submission" date="2023-06" db="EMBL/GenBank/DDBJ databases">
        <authorList>
            <consortium name="Lawrence Berkeley National Laboratory"/>
            <person name="Haridas S."/>
            <person name="Hensen N."/>
            <person name="Bonometti L."/>
            <person name="Westerberg I."/>
            <person name="Brannstrom I.O."/>
            <person name="Guillou S."/>
            <person name="Cros-Aarteil S."/>
            <person name="Calhoun S."/>
            <person name="Kuo A."/>
            <person name="Mondo S."/>
            <person name="Pangilinan J."/>
            <person name="Riley R."/>
            <person name="LaButti K."/>
            <person name="Andreopoulos B."/>
            <person name="Lipzen A."/>
            <person name="Chen C."/>
            <person name="Yanf M."/>
            <person name="Daum C."/>
            <person name="Ng V."/>
            <person name="Clum A."/>
            <person name="Steindorff A."/>
            <person name="Ohm R."/>
            <person name="Martin F."/>
            <person name="Silar P."/>
            <person name="Natvig D."/>
            <person name="Lalanne C."/>
            <person name="Gautier V."/>
            <person name="Ament-velasquez S.L."/>
            <person name="Kruys A."/>
            <person name="Hutchinson M.I."/>
            <person name="Powell A.J."/>
            <person name="Barry K."/>
            <person name="Miller A.N."/>
            <person name="Grigoriev I.V."/>
            <person name="Debuchy R."/>
            <person name="Gladieux P."/>
            <person name="Thoren M.H."/>
            <person name="Johannesson H."/>
        </authorList>
    </citation>
    <scope>NUCLEOTIDE SEQUENCE</scope>
    <source>
        <strain evidence="3">CBS 232.78</strain>
    </source>
</reference>
<accession>A0AAE0NPX1</accession>
<evidence type="ECO:0000313" key="3">
    <source>
        <dbReference type="EMBL" id="KAK3385548.1"/>
    </source>
</evidence>
<feature type="transmembrane region" description="Helical" evidence="2">
    <location>
        <begin position="159"/>
        <end position="178"/>
    </location>
</feature>
<protein>
    <submittedName>
        <fullName evidence="3">Uncharacterized protein</fullName>
    </submittedName>
</protein>
<evidence type="ECO:0000313" key="4">
    <source>
        <dbReference type="Proteomes" id="UP001285441"/>
    </source>
</evidence>
<gene>
    <name evidence="3" type="ORF">B0H63DRAFT_473121</name>
</gene>
<evidence type="ECO:0000256" key="2">
    <source>
        <dbReference type="SAM" id="Phobius"/>
    </source>
</evidence>
<reference evidence="3" key="1">
    <citation type="journal article" date="2023" name="Mol. Phylogenet. Evol.">
        <title>Genome-scale phylogeny and comparative genomics of the fungal order Sordariales.</title>
        <authorList>
            <person name="Hensen N."/>
            <person name="Bonometti L."/>
            <person name="Westerberg I."/>
            <person name="Brannstrom I.O."/>
            <person name="Guillou S."/>
            <person name="Cros-Aarteil S."/>
            <person name="Calhoun S."/>
            <person name="Haridas S."/>
            <person name="Kuo A."/>
            <person name="Mondo S."/>
            <person name="Pangilinan J."/>
            <person name="Riley R."/>
            <person name="LaButti K."/>
            <person name="Andreopoulos B."/>
            <person name="Lipzen A."/>
            <person name="Chen C."/>
            <person name="Yan M."/>
            <person name="Daum C."/>
            <person name="Ng V."/>
            <person name="Clum A."/>
            <person name="Steindorff A."/>
            <person name="Ohm R.A."/>
            <person name="Martin F."/>
            <person name="Silar P."/>
            <person name="Natvig D.O."/>
            <person name="Lalanne C."/>
            <person name="Gautier V."/>
            <person name="Ament-Velasquez S.L."/>
            <person name="Kruys A."/>
            <person name="Hutchinson M.I."/>
            <person name="Powell A.J."/>
            <person name="Barry K."/>
            <person name="Miller A.N."/>
            <person name="Grigoriev I.V."/>
            <person name="Debuchy R."/>
            <person name="Gladieux P."/>
            <person name="Hiltunen Thoren M."/>
            <person name="Johannesson H."/>
        </authorList>
    </citation>
    <scope>NUCLEOTIDE SEQUENCE</scope>
    <source>
        <strain evidence="3">CBS 232.78</strain>
    </source>
</reference>
<keyword evidence="2" id="KW-1133">Transmembrane helix</keyword>